<reference evidence="4 5" key="1">
    <citation type="submission" date="2019-02" db="EMBL/GenBank/DDBJ databases">
        <title>Planctomycetal bacteria perform biofilm scaping via a novel small molecule.</title>
        <authorList>
            <person name="Jeske O."/>
            <person name="Boedeker C."/>
            <person name="Wiegand S."/>
            <person name="Breitling P."/>
            <person name="Kallscheuer N."/>
            <person name="Jogler M."/>
            <person name="Rohde M."/>
            <person name="Petersen J."/>
            <person name="Medema M.H."/>
            <person name="Surup F."/>
            <person name="Jogler C."/>
        </authorList>
    </citation>
    <scope>NUCLEOTIDE SEQUENCE [LARGE SCALE GENOMIC DNA]</scope>
    <source>
        <strain evidence="4 5">Mal15</strain>
    </source>
</reference>
<dbReference type="Proteomes" id="UP000321353">
    <property type="component" value="Chromosome"/>
</dbReference>
<feature type="domain" description="Ketoreductase" evidence="3">
    <location>
        <begin position="18"/>
        <end position="198"/>
    </location>
</feature>
<keyword evidence="2 4" id="KW-0560">Oxidoreductase</keyword>
<dbReference type="NCBIfam" id="NF005559">
    <property type="entry name" value="PRK07231.1"/>
    <property type="match status" value="1"/>
</dbReference>
<dbReference type="PANTHER" id="PTHR42760:SF133">
    <property type="entry name" value="3-OXOACYL-[ACYL-CARRIER-PROTEIN] REDUCTASE"/>
    <property type="match status" value="1"/>
</dbReference>
<dbReference type="GO" id="GO:0048038">
    <property type="term" value="F:quinone binding"/>
    <property type="evidence" value="ECO:0007669"/>
    <property type="project" value="TreeGrafter"/>
</dbReference>
<dbReference type="InterPro" id="IPR036291">
    <property type="entry name" value="NAD(P)-bd_dom_sf"/>
</dbReference>
<dbReference type="EC" id="1.1.1.69" evidence="4"/>
<dbReference type="PANTHER" id="PTHR42760">
    <property type="entry name" value="SHORT-CHAIN DEHYDROGENASES/REDUCTASES FAMILY MEMBER"/>
    <property type="match status" value="1"/>
</dbReference>
<comment type="similarity">
    <text evidence="1">Belongs to the short-chain dehydrogenases/reductases (SDR) family.</text>
</comment>
<dbReference type="EMBL" id="CP036264">
    <property type="protein sequence ID" value="QEG00417.1"/>
    <property type="molecule type" value="Genomic_DNA"/>
</dbReference>
<dbReference type="RefSeq" id="WP_147869664.1">
    <property type="nucleotide sequence ID" value="NZ_CP036264.1"/>
</dbReference>
<dbReference type="InterPro" id="IPR020904">
    <property type="entry name" value="Sc_DH/Rdtase_CS"/>
</dbReference>
<name>A0A5B9MKB1_9BACT</name>
<accession>A0A5B9MKB1</accession>
<dbReference type="AlphaFoldDB" id="A0A5B9MKB1"/>
<evidence type="ECO:0000259" key="3">
    <source>
        <dbReference type="SMART" id="SM00822"/>
    </source>
</evidence>
<keyword evidence="5" id="KW-1185">Reference proteome</keyword>
<dbReference type="Gene3D" id="3.40.50.720">
    <property type="entry name" value="NAD(P)-binding Rossmann-like Domain"/>
    <property type="match status" value="1"/>
</dbReference>
<dbReference type="InterPro" id="IPR002347">
    <property type="entry name" value="SDR_fam"/>
</dbReference>
<evidence type="ECO:0000313" key="4">
    <source>
        <dbReference type="EMBL" id="QEG00417.1"/>
    </source>
</evidence>
<dbReference type="GO" id="GO:0006633">
    <property type="term" value="P:fatty acid biosynthetic process"/>
    <property type="evidence" value="ECO:0007669"/>
    <property type="project" value="TreeGrafter"/>
</dbReference>
<organism evidence="4 5">
    <name type="scientific">Stieleria maiorica</name>
    <dbReference type="NCBI Taxonomy" id="2795974"/>
    <lineage>
        <taxon>Bacteria</taxon>
        <taxon>Pseudomonadati</taxon>
        <taxon>Planctomycetota</taxon>
        <taxon>Planctomycetia</taxon>
        <taxon>Pirellulales</taxon>
        <taxon>Pirellulaceae</taxon>
        <taxon>Stieleria</taxon>
    </lineage>
</organism>
<dbReference type="InterPro" id="IPR057326">
    <property type="entry name" value="KR_dom"/>
</dbReference>
<evidence type="ECO:0000313" key="5">
    <source>
        <dbReference type="Proteomes" id="UP000321353"/>
    </source>
</evidence>
<dbReference type="PRINTS" id="PR00080">
    <property type="entry name" value="SDRFAMILY"/>
</dbReference>
<dbReference type="SMART" id="SM00822">
    <property type="entry name" value="PKS_KR"/>
    <property type="match status" value="1"/>
</dbReference>
<dbReference type="SUPFAM" id="SSF51735">
    <property type="entry name" value="NAD(P)-binding Rossmann-fold domains"/>
    <property type="match status" value="1"/>
</dbReference>
<dbReference type="GO" id="GO:0008874">
    <property type="term" value="F:gluconate 5-dehydrogenase activity"/>
    <property type="evidence" value="ECO:0007669"/>
    <property type="project" value="UniProtKB-EC"/>
</dbReference>
<sequence>MSEAAVLPGIKLFDLTNQVAIVTGGSKGLGYAMASGLASAGASIALCSRNADEAEQAARQIGDHYGVRTVGIQADVTDPQQIEALVSKVDHDFGGVDILVNNAGINIRGAIGDLSFDDFRKVQQINVDGVWSVCKAVIPIMKRRGRGRIINLASTLGLVGLANRTPYATSKGAIVQMTRALALELADDGITVNAICPGPFLTPMNEPIAESEEAKKFIVGAVALNRWGRMEEIQGAAIYLASPASSYTTGSMLVVDGGWTAR</sequence>
<dbReference type="PRINTS" id="PR00081">
    <property type="entry name" value="GDHRDH"/>
</dbReference>
<evidence type="ECO:0000256" key="1">
    <source>
        <dbReference type="ARBA" id="ARBA00006484"/>
    </source>
</evidence>
<dbReference type="KEGG" id="smam:Mal15_44870"/>
<dbReference type="Pfam" id="PF13561">
    <property type="entry name" value="adh_short_C2"/>
    <property type="match status" value="1"/>
</dbReference>
<dbReference type="PROSITE" id="PS00061">
    <property type="entry name" value="ADH_SHORT"/>
    <property type="match status" value="1"/>
</dbReference>
<protein>
    <submittedName>
        <fullName evidence="4">Gluconate 5-dehydrogenase</fullName>
        <ecNumber evidence="4">1.1.1.69</ecNumber>
    </submittedName>
</protein>
<evidence type="ECO:0000256" key="2">
    <source>
        <dbReference type="ARBA" id="ARBA00023002"/>
    </source>
</evidence>
<gene>
    <name evidence="4" type="primary">gno</name>
    <name evidence="4" type="ORF">Mal15_44870</name>
</gene>
<dbReference type="FunFam" id="3.40.50.720:FF:000084">
    <property type="entry name" value="Short-chain dehydrogenase reductase"/>
    <property type="match status" value="1"/>
</dbReference>
<proteinExistence type="inferred from homology"/>